<evidence type="ECO:0000313" key="3">
    <source>
        <dbReference type="Proteomes" id="UP000254575"/>
    </source>
</evidence>
<feature type="transmembrane region" description="Helical" evidence="1">
    <location>
        <begin position="375"/>
        <end position="395"/>
    </location>
</feature>
<feature type="transmembrane region" description="Helical" evidence="1">
    <location>
        <begin position="114"/>
        <end position="145"/>
    </location>
</feature>
<name>A0A380MWJ2_9GAMM</name>
<keyword evidence="1" id="KW-0812">Transmembrane</keyword>
<accession>A0A380MWJ2</accession>
<dbReference type="GO" id="GO:0015558">
    <property type="term" value="F:secondary active p-aminobenzoyl-glutamate transmembrane transporter activity"/>
    <property type="evidence" value="ECO:0007669"/>
    <property type="project" value="InterPro"/>
</dbReference>
<feature type="transmembrane region" description="Helical" evidence="1">
    <location>
        <begin position="463"/>
        <end position="488"/>
    </location>
</feature>
<dbReference type="PROSITE" id="PS51257">
    <property type="entry name" value="PROKAR_LIPOPROTEIN"/>
    <property type="match status" value="1"/>
</dbReference>
<dbReference type="GO" id="GO:1902604">
    <property type="term" value="P:p-aminobenzoyl-glutamate transmembrane transport"/>
    <property type="evidence" value="ECO:0007669"/>
    <property type="project" value="InterPro"/>
</dbReference>
<keyword evidence="1" id="KW-0472">Membrane</keyword>
<dbReference type="InterPro" id="IPR004697">
    <property type="entry name" value="AbgT"/>
</dbReference>
<feature type="transmembrane region" description="Helical" evidence="1">
    <location>
        <begin position="74"/>
        <end position="93"/>
    </location>
</feature>
<dbReference type="EMBL" id="UHIA01000004">
    <property type="protein sequence ID" value="SUO96939.1"/>
    <property type="molecule type" value="Genomic_DNA"/>
</dbReference>
<dbReference type="Pfam" id="PF03806">
    <property type="entry name" value="ABG_transport"/>
    <property type="match status" value="1"/>
</dbReference>
<feature type="transmembrane region" description="Helical" evidence="1">
    <location>
        <begin position="296"/>
        <end position="315"/>
    </location>
</feature>
<keyword evidence="3" id="KW-1185">Reference proteome</keyword>
<keyword evidence="1" id="KW-1133">Transmembrane helix</keyword>
<dbReference type="AlphaFoldDB" id="A0A380MWJ2"/>
<evidence type="ECO:0000256" key="1">
    <source>
        <dbReference type="SAM" id="Phobius"/>
    </source>
</evidence>
<feature type="transmembrane region" description="Helical" evidence="1">
    <location>
        <begin position="336"/>
        <end position="355"/>
    </location>
</feature>
<dbReference type="RefSeq" id="WP_115218487.1">
    <property type="nucleotide sequence ID" value="NZ_UHIA01000004.1"/>
</dbReference>
<dbReference type="OrthoDB" id="3314392at2"/>
<feature type="transmembrane region" description="Helical" evidence="1">
    <location>
        <begin position="255"/>
        <end position="276"/>
    </location>
</feature>
<protein>
    <submittedName>
        <fullName evidence="2">Aminobenzoyl-glutamate transport protein</fullName>
    </submittedName>
</protein>
<proteinExistence type="predicted"/>
<feature type="transmembrane region" description="Helical" evidence="1">
    <location>
        <begin position="407"/>
        <end position="427"/>
    </location>
</feature>
<dbReference type="PANTHER" id="PTHR30282:SF0">
    <property type="entry name" value="P-AMINOBENZOYL-GLUTAMATE TRANSPORT PROTEIN"/>
    <property type="match status" value="1"/>
</dbReference>
<gene>
    <name evidence="2" type="primary">abgT_2</name>
    <name evidence="2" type="ORF">NCTC10717_01257</name>
</gene>
<feature type="transmembrane region" description="Helical" evidence="1">
    <location>
        <begin position="21"/>
        <end position="43"/>
    </location>
</feature>
<dbReference type="Proteomes" id="UP000254575">
    <property type="component" value="Unassembled WGS sequence"/>
</dbReference>
<evidence type="ECO:0000313" key="2">
    <source>
        <dbReference type="EMBL" id="SUO96939.1"/>
    </source>
</evidence>
<organism evidence="2 3">
    <name type="scientific">Suttonella indologenes</name>
    <dbReference type="NCBI Taxonomy" id="13276"/>
    <lineage>
        <taxon>Bacteria</taxon>
        <taxon>Pseudomonadati</taxon>
        <taxon>Pseudomonadota</taxon>
        <taxon>Gammaproteobacteria</taxon>
        <taxon>Cardiobacteriales</taxon>
        <taxon>Cardiobacteriaceae</taxon>
        <taxon>Suttonella</taxon>
    </lineage>
</organism>
<reference evidence="2 3" key="1">
    <citation type="submission" date="2018-06" db="EMBL/GenBank/DDBJ databases">
        <authorList>
            <consortium name="Pathogen Informatics"/>
            <person name="Doyle S."/>
        </authorList>
    </citation>
    <scope>NUCLEOTIDE SEQUENCE [LARGE SCALE GENOMIC DNA]</scope>
    <source>
        <strain evidence="2 3">NCTC10717</strain>
    </source>
</reference>
<dbReference type="PANTHER" id="PTHR30282">
    <property type="entry name" value="P-AMINOBENZOYL GLUTAMATE TRANSPORTER"/>
    <property type="match status" value="1"/>
</dbReference>
<sequence>MQKFLNGLERIGNKLPHPFFLFLWLAIIVAVVSCIMSLIGVTATNPKTQAVVGVKNLLSGAGLEYVLGSMVSNFINFPPLGLIIVVMFGIGLADKVGMIGNLIHYTVAKAPPSMLTFVVFIVGISGSIASDANYLILIPLVAMIYHSLGRHPLAGAAAAYGAAGAGFDISLFVTGTDVTLAGLSTSAAQLINPQAEITPLDNYYFTAASVPLLAIVGTILIDKVIEPRLKRTISIDESLVQKPDMREVSAQEQKALKMTGYAALAFIAVFALILLPQNSPLRNENGGLLPSPFLKSLVPVIFLFFITVGITYGRVAGTLKTMRDIPAKMTEAVREMAPTLTLFFVISQFIAYFRWTGLGEVIAVSGSIFLEHTGFTGLPLVVTFIIMTAALNIFMTSGSAQWSLMSPIFVPMLMMIGFEAAFVQAMFRIGDSVTNIISPMSPYFAVCLANMQRYRPDLGIGTLMATMLPISIGFLICWTAFLLLWLLIGLPIGPGVYMMTSSA</sequence>